<reference evidence="2 3" key="1">
    <citation type="submission" date="2016-11" db="EMBL/GenBank/DDBJ databases">
        <authorList>
            <person name="Jaros S."/>
            <person name="Januszkiewicz K."/>
            <person name="Wedrychowicz H."/>
        </authorList>
    </citation>
    <scope>NUCLEOTIDE SEQUENCE [LARGE SCALE GENOMIC DNA]</scope>
    <source>
        <strain evidence="2 3">Y1</strain>
    </source>
</reference>
<dbReference type="OrthoDB" id="1820792at2"/>
<dbReference type="RefSeq" id="WP_072950657.1">
    <property type="nucleotide sequence ID" value="NZ_FRCT01000006.1"/>
</dbReference>
<accession>A0A1M7JSX1</accession>
<name>A0A1M7JSX1_RUMFL</name>
<organism evidence="2 3">
    <name type="scientific">Ruminococcus flavefaciens</name>
    <dbReference type="NCBI Taxonomy" id="1265"/>
    <lineage>
        <taxon>Bacteria</taxon>
        <taxon>Bacillati</taxon>
        <taxon>Bacillota</taxon>
        <taxon>Clostridia</taxon>
        <taxon>Eubacteriales</taxon>
        <taxon>Oscillospiraceae</taxon>
        <taxon>Ruminococcus</taxon>
    </lineage>
</organism>
<protein>
    <submittedName>
        <fullName evidence="2">Uncharacterized protein</fullName>
    </submittedName>
</protein>
<feature type="region of interest" description="Disordered" evidence="1">
    <location>
        <begin position="25"/>
        <end position="73"/>
    </location>
</feature>
<feature type="compositionally biased region" description="Low complexity" evidence="1">
    <location>
        <begin position="32"/>
        <end position="55"/>
    </location>
</feature>
<gene>
    <name evidence="2" type="ORF">SAMN04487860_106198</name>
</gene>
<evidence type="ECO:0000313" key="3">
    <source>
        <dbReference type="Proteomes" id="UP000184394"/>
    </source>
</evidence>
<evidence type="ECO:0000256" key="1">
    <source>
        <dbReference type="SAM" id="MobiDB-lite"/>
    </source>
</evidence>
<dbReference type="Proteomes" id="UP000184394">
    <property type="component" value="Unassembled WGS sequence"/>
</dbReference>
<sequence>MKKVIAGIVAMTTVICALTGCGKDAADKAEETTTAETTEITEEVTSQAETEATEPTTEKESEKSQDSGSEEDTVRKIAEEFAETYNARDYIKLFRMSSEDNWNGMVEVYERDPELKAEGKDAYEISKILFENTCGKYDDDYKISTIKTITEADYRDTYYVRIDHNIGELMQEYIVEHGGAEKVDVKEFREMWERVPRNEFSEEVEKIKAYRITFDYTKGSESGIGDILIYSINDGDWTFGELNFKEDRHEEYAELADYLKEYGGYELISEFRESDLYYDDFENEWYIVSSDISKNYNVPEFIDDIEECVYYIDEYNYLNHKWFIVAKGDEVVYAAVCDEDNNLIYFTDPGPNSVISIKSDGEYEFVDAAEVSASTFDDVYDACVKALKNK</sequence>
<proteinExistence type="predicted"/>
<dbReference type="EMBL" id="FRCT01000006">
    <property type="protein sequence ID" value="SHM56088.1"/>
    <property type="molecule type" value="Genomic_DNA"/>
</dbReference>
<dbReference type="AlphaFoldDB" id="A0A1M7JSX1"/>
<evidence type="ECO:0000313" key="2">
    <source>
        <dbReference type="EMBL" id="SHM56088.1"/>
    </source>
</evidence>
<dbReference type="PROSITE" id="PS51257">
    <property type="entry name" value="PROKAR_LIPOPROTEIN"/>
    <property type="match status" value="1"/>
</dbReference>
<feature type="compositionally biased region" description="Basic and acidic residues" evidence="1">
    <location>
        <begin position="56"/>
        <end position="65"/>
    </location>
</feature>